<name>A0A0B4GGA5_METGA</name>
<dbReference type="InterPro" id="IPR016039">
    <property type="entry name" value="Thiolase-like"/>
</dbReference>
<dbReference type="HOGENOM" id="CLU_000022_16_6_1"/>
<dbReference type="PANTHER" id="PTHR43775:SF29">
    <property type="entry name" value="ASPERFURANONE POLYKETIDE SYNTHASE AFOG-RELATED"/>
    <property type="match status" value="1"/>
</dbReference>
<evidence type="ECO:0000256" key="4">
    <source>
        <dbReference type="ARBA" id="ARBA00023002"/>
    </source>
</evidence>
<feature type="domain" description="Ketosynthase family 3 (KS3)" evidence="6">
    <location>
        <begin position="2"/>
        <end position="428"/>
    </location>
</feature>
<dbReference type="GO" id="GO:0006633">
    <property type="term" value="P:fatty acid biosynthetic process"/>
    <property type="evidence" value="ECO:0007669"/>
    <property type="project" value="InterPro"/>
</dbReference>
<evidence type="ECO:0000256" key="1">
    <source>
        <dbReference type="ARBA" id="ARBA00022450"/>
    </source>
</evidence>
<dbReference type="GO" id="GO:0044550">
    <property type="term" value="P:secondary metabolite biosynthetic process"/>
    <property type="evidence" value="ECO:0007669"/>
    <property type="project" value="TreeGrafter"/>
</dbReference>
<dbReference type="InterPro" id="IPR014030">
    <property type="entry name" value="Ketoacyl_synth_N"/>
</dbReference>
<dbReference type="AlphaFoldDB" id="A0A0B4GGA5"/>
<dbReference type="InterPro" id="IPR016036">
    <property type="entry name" value="Malonyl_transacylase_ACP-bd"/>
</dbReference>
<keyword evidence="2" id="KW-0597">Phosphoprotein</keyword>
<protein>
    <submittedName>
        <fullName evidence="7">Polyketide synthase</fullName>
    </submittedName>
</protein>
<dbReference type="InterPro" id="IPR050091">
    <property type="entry name" value="PKS_NRPS_Biosynth_Enz"/>
</dbReference>
<feature type="region of interest" description="Disordered" evidence="5">
    <location>
        <begin position="822"/>
        <end position="845"/>
    </location>
</feature>
<dbReference type="Pfam" id="PF00109">
    <property type="entry name" value="ketoacyl-synt"/>
    <property type="match status" value="1"/>
</dbReference>
<dbReference type="SUPFAM" id="SSF53901">
    <property type="entry name" value="Thiolase-like"/>
    <property type="match status" value="1"/>
</dbReference>
<keyword evidence="3" id="KW-0808">Transferase</keyword>
<dbReference type="InterPro" id="IPR014031">
    <property type="entry name" value="Ketoacyl_synth_C"/>
</dbReference>
<dbReference type="InterPro" id="IPR014043">
    <property type="entry name" value="Acyl_transferase_dom"/>
</dbReference>
<dbReference type="InterPro" id="IPR020841">
    <property type="entry name" value="PKS_Beta-ketoAc_synthase_dom"/>
</dbReference>
<dbReference type="OrthoDB" id="329835at2759"/>
<dbReference type="Pfam" id="PF16197">
    <property type="entry name" value="KAsynt_C_assoc"/>
    <property type="match status" value="1"/>
</dbReference>
<keyword evidence="1" id="KW-0596">Phosphopantetheine</keyword>
<dbReference type="Proteomes" id="UP000031192">
    <property type="component" value="Unassembled WGS sequence"/>
</dbReference>
<evidence type="ECO:0000256" key="2">
    <source>
        <dbReference type="ARBA" id="ARBA00022553"/>
    </source>
</evidence>
<dbReference type="Gene3D" id="3.40.366.10">
    <property type="entry name" value="Malonyl-Coenzyme A Acyl Carrier Protein, domain 2"/>
    <property type="match status" value="1"/>
</dbReference>
<dbReference type="Pfam" id="PF02801">
    <property type="entry name" value="Ketoacyl-synt_C"/>
    <property type="match status" value="1"/>
</dbReference>
<organism evidence="7 8">
    <name type="scientific">Metarhizium guizhouense (strain ARSEF 977)</name>
    <dbReference type="NCBI Taxonomy" id="1276136"/>
    <lineage>
        <taxon>Eukaryota</taxon>
        <taxon>Fungi</taxon>
        <taxon>Dikarya</taxon>
        <taxon>Ascomycota</taxon>
        <taxon>Pezizomycotina</taxon>
        <taxon>Sordariomycetes</taxon>
        <taxon>Hypocreomycetidae</taxon>
        <taxon>Hypocreales</taxon>
        <taxon>Clavicipitaceae</taxon>
        <taxon>Metarhizium</taxon>
    </lineage>
</organism>
<dbReference type="InterPro" id="IPR032821">
    <property type="entry name" value="PKS_assoc"/>
</dbReference>
<keyword evidence="8" id="KW-1185">Reference proteome</keyword>
<dbReference type="SUPFAM" id="SSF52151">
    <property type="entry name" value="FabD/lysophospholipase-like"/>
    <property type="match status" value="1"/>
</dbReference>
<dbReference type="SUPFAM" id="SSF55048">
    <property type="entry name" value="Probable ACP-binding domain of malonyl-CoA ACP transacylase"/>
    <property type="match status" value="1"/>
</dbReference>
<dbReference type="EMBL" id="AZNH01000141">
    <property type="protein sequence ID" value="KID81493.1"/>
    <property type="molecule type" value="Genomic_DNA"/>
</dbReference>
<sequence>MEDAVAVIGFSYRFPQDADSDDAFWNIIHHGLSTMTEVPGSRYSVDGYHSRIPGRQDTMSSRGGHFLKGDISAFDAAFFKMSGAEAKAMDPQLRLLLETAYHAFESAGISLDALRASATSVYIGSIVQEYSAMVAYDAELNPPYQATGNSGSMHSNRLSWFYDLRGPSVTIDTACSSSLVGIHLACQSLIQGEADMAIAGAVQLQLEPNLMTIPISRQGFLSPDSHCYSFDDRANGYSRGEGVGIIVLKRLSKALADEDMIRAVIRGTAVNQDGRTPTITQPSPAAQASLIQKAYNHHGLEFGRTGYFEAHGTGTAVGDPVEAKGISLAFSSHKSPQSPLYVGSVKASVGHLESCAGMAGVIKVVLMLEKGVIPPNALLKNLNPNILAKEWNLKFPTSAISWPTDGLRRASVNSFGFGGTNAHVVLDDALHYLQSHKLQATHNTVPGMACSDHSTQVTANRVSTSAKDKLLFLLTAADEEGISRQVSALKDYLDQFDRDFPANFLQNLAFTLSDKRSLFPWKSFALAGSVQELARTLGAMPQKPTRATERPTLCLIFTGQGAQWAAMGKELLRYSVFRQSMELSDAYFRSIGSECSLLDELRDTSSRPNLDDPKLAQPLCTALQIALVDLLASWHVFPQAVQGHSSGEIAAAYCAGGLTKESALRVAYFRGANMASLLVSPQALEGTMIAVGLSEAELAPYLEAVNAGQDETHRLTCGCVNGLKNTTVTGDTSRIDVLARRLATDMVFARKLNVPVAYHSSQMSACADGYRCSLEGYLVSGASDFRKPSPAFYSSVTGGRMSSHHLSEADYWATNLVSNTNAPTMLTHRGGNSHPENRPTKTRRC</sequence>
<dbReference type="PROSITE" id="PS00606">
    <property type="entry name" value="KS3_1"/>
    <property type="match status" value="1"/>
</dbReference>
<comment type="caution">
    <text evidence="7">The sequence shown here is derived from an EMBL/GenBank/DDBJ whole genome shotgun (WGS) entry which is preliminary data.</text>
</comment>
<reference evidence="7 8" key="1">
    <citation type="journal article" date="2014" name="Proc. Natl. Acad. Sci. U.S.A.">
        <title>Trajectory and genomic determinants of fungal-pathogen speciation and host adaptation.</title>
        <authorList>
            <person name="Hu X."/>
            <person name="Xiao G."/>
            <person name="Zheng P."/>
            <person name="Shang Y."/>
            <person name="Su Y."/>
            <person name="Zhang X."/>
            <person name="Liu X."/>
            <person name="Zhan S."/>
            <person name="St Leger R.J."/>
            <person name="Wang C."/>
        </authorList>
    </citation>
    <scope>NUCLEOTIDE SEQUENCE [LARGE SCALE GENOMIC DNA]</scope>
    <source>
        <strain evidence="7 8">ARSEF 977</strain>
    </source>
</reference>
<accession>A0A0B4GGA5</accession>
<dbReference type="InterPro" id="IPR001227">
    <property type="entry name" value="Ac_transferase_dom_sf"/>
</dbReference>
<dbReference type="PANTHER" id="PTHR43775">
    <property type="entry name" value="FATTY ACID SYNTHASE"/>
    <property type="match status" value="1"/>
</dbReference>
<dbReference type="SMART" id="SM00827">
    <property type="entry name" value="PKS_AT"/>
    <property type="match status" value="1"/>
</dbReference>
<evidence type="ECO:0000256" key="5">
    <source>
        <dbReference type="SAM" id="MobiDB-lite"/>
    </source>
</evidence>
<dbReference type="InterPro" id="IPR018201">
    <property type="entry name" value="Ketoacyl_synth_AS"/>
</dbReference>
<dbReference type="Pfam" id="PF00698">
    <property type="entry name" value="Acyl_transf_1"/>
    <property type="match status" value="1"/>
</dbReference>
<dbReference type="CDD" id="cd00833">
    <property type="entry name" value="PKS"/>
    <property type="match status" value="1"/>
</dbReference>
<proteinExistence type="predicted"/>
<dbReference type="InterPro" id="IPR016035">
    <property type="entry name" value="Acyl_Trfase/lysoPLipase"/>
</dbReference>
<evidence type="ECO:0000256" key="3">
    <source>
        <dbReference type="ARBA" id="ARBA00022679"/>
    </source>
</evidence>
<evidence type="ECO:0000313" key="7">
    <source>
        <dbReference type="EMBL" id="KID81493.1"/>
    </source>
</evidence>
<keyword evidence="4" id="KW-0560">Oxidoreductase</keyword>
<evidence type="ECO:0000313" key="8">
    <source>
        <dbReference type="Proteomes" id="UP000031192"/>
    </source>
</evidence>
<gene>
    <name evidence="7" type="ORF">MGU_11144</name>
</gene>
<dbReference type="SMART" id="SM00825">
    <property type="entry name" value="PKS_KS"/>
    <property type="match status" value="1"/>
</dbReference>
<dbReference type="Gene3D" id="3.40.47.10">
    <property type="match status" value="1"/>
</dbReference>
<dbReference type="GO" id="GO:0004312">
    <property type="term" value="F:fatty acid synthase activity"/>
    <property type="evidence" value="ECO:0007669"/>
    <property type="project" value="TreeGrafter"/>
</dbReference>
<dbReference type="GO" id="GO:0004315">
    <property type="term" value="F:3-oxoacyl-[acyl-carrier-protein] synthase activity"/>
    <property type="evidence" value="ECO:0007669"/>
    <property type="project" value="InterPro"/>
</dbReference>
<dbReference type="PROSITE" id="PS52004">
    <property type="entry name" value="KS3_2"/>
    <property type="match status" value="1"/>
</dbReference>
<dbReference type="GO" id="GO:0016491">
    <property type="term" value="F:oxidoreductase activity"/>
    <property type="evidence" value="ECO:0007669"/>
    <property type="project" value="UniProtKB-KW"/>
</dbReference>
<evidence type="ECO:0000259" key="6">
    <source>
        <dbReference type="PROSITE" id="PS52004"/>
    </source>
</evidence>